<keyword evidence="3" id="KW-1185">Reference proteome</keyword>
<dbReference type="Proteomes" id="UP000593568">
    <property type="component" value="Unassembled WGS sequence"/>
</dbReference>
<dbReference type="EMBL" id="JABEZW010000006">
    <property type="protein sequence ID" value="MBA0767472.1"/>
    <property type="molecule type" value="Genomic_DNA"/>
</dbReference>
<reference evidence="2 3" key="1">
    <citation type="journal article" date="2019" name="Genome Biol. Evol.">
        <title>Insights into the evolution of the New World diploid cottons (Gossypium, subgenus Houzingenia) based on genome sequencing.</title>
        <authorList>
            <person name="Grover C.E."/>
            <person name="Arick M.A. 2nd"/>
            <person name="Thrash A."/>
            <person name="Conover J.L."/>
            <person name="Sanders W.S."/>
            <person name="Peterson D.G."/>
            <person name="Frelichowski J.E."/>
            <person name="Scheffler J.A."/>
            <person name="Scheffler B.E."/>
            <person name="Wendel J.F."/>
        </authorList>
    </citation>
    <scope>NUCLEOTIDE SEQUENCE [LARGE SCALE GENOMIC DNA]</scope>
    <source>
        <strain evidence="2">8</strain>
        <tissue evidence="2">Leaf</tissue>
    </source>
</reference>
<accession>A0A7J9E377</accession>
<gene>
    <name evidence="2" type="ORF">Gotri_016352</name>
</gene>
<dbReference type="AlphaFoldDB" id="A0A7J9E377"/>
<evidence type="ECO:0000313" key="3">
    <source>
        <dbReference type="Proteomes" id="UP000593568"/>
    </source>
</evidence>
<feature type="compositionally biased region" description="Polar residues" evidence="1">
    <location>
        <begin position="9"/>
        <end position="19"/>
    </location>
</feature>
<protein>
    <submittedName>
        <fullName evidence="2">Uncharacterized protein</fullName>
    </submittedName>
</protein>
<comment type="caution">
    <text evidence="2">The sequence shown here is derived from an EMBL/GenBank/DDBJ whole genome shotgun (WGS) entry which is preliminary data.</text>
</comment>
<organism evidence="2 3">
    <name type="scientific">Gossypium trilobum</name>
    <dbReference type="NCBI Taxonomy" id="34281"/>
    <lineage>
        <taxon>Eukaryota</taxon>
        <taxon>Viridiplantae</taxon>
        <taxon>Streptophyta</taxon>
        <taxon>Embryophyta</taxon>
        <taxon>Tracheophyta</taxon>
        <taxon>Spermatophyta</taxon>
        <taxon>Magnoliopsida</taxon>
        <taxon>eudicotyledons</taxon>
        <taxon>Gunneridae</taxon>
        <taxon>Pentapetalae</taxon>
        <taxon>rosids</taxon>
        <taxon>malvids</taxon>
        <taxon>Malvales</taxon>
        <taxon>Malvaceae</taxon>
        <taxon>Malvoideae</taxon>
        <taxon>Gossypium</taxon>
    </lineage>
</organism>
<name>A0A7J9E377_9ROSI</name>
<evidence type="ECO:0000313" key="2">
    <source>
        <dbReference type="EMBL" id="MBA0767472.1"/>
    </source>
</evidence>
<feature type="region of interest" description="Disordered" evidence="1">
    <location>
        <begin position="1"/>
        <end position="26"/>
    </location>
</feature>
<sequence length="78" mass="8781">MGQIPNPDPSNARSVSPDSDASWKDQRVRTGLEDLLKMPEDDEEPFVVMKIGYPFALLVRDVDVHRLHSTLTMTVSDI</sequence>
<evidence type="ECO:0000256" key="1">
    <source>
        <dbReference type="SAM" id="MobiDB-lite"/>
    </source>
</evidence>
<proteinExistence type="predicted"/>